<dbReference type="EMBL" id="WHNY01000004">
    <property type="protein sequence ID" value="NOU62472.1"/>
    <property type="molecule type" value="Genomic_DNA"/>
</dbReference>
<dbReference type="Pfam" id="PF02894">
    <property type="entry name" value="GFO_IDH_MocA_C"/>
    <property type="match status" value="1"/>
</dbReference>
<protein>
    <recommendedName>
        <fullName evidence="6">Gfo/Idh/MocA family oxidoreductase</fullName>
    </recommendedName>
</protein>
<accession>A0ABX1X240</accession>
<evidence type="ECO:0000259" key="3">
    <source>
        <dbReference type="Pfam" id="PF02894"/>
    </source>
</evidence>
<dbReference type="InterPro" id="IPR004104">
    <property type="entry name" value="Gfo/Idh/MocA-like_OxRdtase_C"/>
</dbReference>
<dbReference type="PANTHER" id="PTHR43708">
    <property type="entry name" value="CONSERVED EXPRESSED OXIDOREDUCTASE (EUROFUNG)"/>
    <property type="match status" value="1"/>
</dbReference>
<evidence type="ECO:0000313" key="5">
    <source>
        <dbReference type="Proteomes" id="UP000653578"/>
    </source>
</evidence>
<dbReference type="InterPro" id="IPR000683">
    <property type="entry name" value="Gfo/Idh/MocA-like_OxRdtase_N"/>
</dbReference>
<dbReference type="SUPFAM" id="SSF51735">
    <property type="entry name" value="NAD(P)-binding Rossmann-fold domains"/>
    <property type="match status" value="1"/>
</dbReference>
<name>A0ABX1X240_9BACL</name>
<dbReference type="Pfam" id="PF01408">
    <property type="entry name" value="GFO_IDH_MocA"/>
    <property type="match status" value="1"/>
</dbReference>
<dbReference type="Proteomes" id="UP000653578">
    <property type="component" value="Unassembled WGS sequence"/>
</dbReference>
<feature type="domain" description="Gfo/Idh/MocA-like oxidoreductase N-terminal" evidence="2">
    <location>
        <begin position="6"/>
        <end position="124"/>
    </location>
</feature>
<dbReference type="Gene3D" id="3.40.50.720">
    <property type="entry name" value="NAD(P)-binding Rossmann-like Domain"/>
    <property type="match status" value="1"/>
</dbReference>
<evidence type="ECO:0000256" key="1">
    <source>
        <dbReference type="ARBA" id="ARBA00010928"/>
    </source>
</evidence>
<dbReference type="InterPro" id="IPR051317">
    <property type="entry name" value="Gfo/Idh/MocA_oxidoreduct"/>
</dbReference>
<comment type="similarity">
    <text evidence="1">Belongs to the Gfo/Idh/MocA family.</text>
</comment>
<organism evidence="4 5">
    <name type="scientific">Paenibacillus plantarum</name>
    <dbReference type="NCBI Taxonomy" id="2654975"/>
    <lineage>
        <taxon>Bacteria</taxon>
        <taxon>Bacillati</taxon>
        <taxon>Bacillota</taxon>
        <taxon>Bacilli</taxon>
        <taxon>Bacillales</taxon>
        <taxon>Paenibacillaceae</taxon>
        <taxon>Paenibacillus</taxon>
    </lineage>
</organism>
<dbReference type="Gene3D" id="3.30.360.10">
    <property type="entry name" value="Dihydrodipicolinate Reductase, domain 2"/>
    <property type="match status" value="1"/>
</dbReference>
<reference evidence="4 5" key="1">
    <citation type="submission" date="2019-10" db="EMBL/GenBank/DDBJ databases">
        <title>Description of Paenibacillus humi sp. nov.</title>
        <authorList>
            <person name="Carlier A."/>
            <person name="Qi S."/>
        </authorList>
    </citation>
    <scope>NUCLEOTIDE SEQUENCE [LARGE SCALE GENOMIC DNA]</scope>
    <source>
        <strain evidence="4 5">LMG 31461</strain>
    </source>
</reference>
<feature type="domain" description="Gfo/Idh/MocA-like oxidoreductase C-terminal" evidence="3">
    <location>
        <begin position="139"/>
        <end position="338"/>
    </location>
</feature>
<keyword evidence="5" id="KW-1185">Reference proteome</keyword>
<sequence length="344" mass="38858">MLPKLRLAVVGLGRVSKSHLPAVRELSDKIELTALVSRDASKAEQEASQWKGVKTYTSYEEALQDPNIDAFLLLLPHDLHAEYSIKALRVGKHVLVEKPMAMNVNEAEQMVAAAEESKSVLMIGQSRRFFRPVVESIHRIRANEIGKLININALLLAHMDKPATDWWKDDSKIGGFIIPLWGSHIIDYVIWAYDKMPISVYAQGHSNNPNWSGEDEVVISLNFGEGQMANLLMSFNAGARATDEEGLTGKRIWSTQNSIYDRYLIGSNGMMHLKDEYELTLNGEKQAECERTNANFTWQLEEFADAIRENREPLASGREIIRVMKVMDACFESMRTHQVTPIQS</sequence>
<dbReference type="RefSeq" id="WP_171628294.1">
    <property type="nucleotide sequence ID" value="NZ_WHNY01000004.1"/>
</dbReference>
<dbReference type="InterPro" id="IPR036291">
    <property type="entry name" value="NAD(P)-bd_dom_sf"/>
</dbReference>
<evidence type="ECO:0000259" key="2">
    <source>
        <dbReference type="Pfam" id="PF01408"/>
    </source>
</evidence>
<comment type="caution">
    <text evidence="4">The sequence shown here is derived from an EMBL/GenBank/DDBJ whole genome shotgun (WGS) entry which is preliminary data.</text>
</comment>
<gene>
    <name evidence="4" type="ORF">GC096_00235</name>
</gene>
<evidence type="ECO:0000313" key="4">
    <source>
        <dbReference type="EMBL" id="NOU62472.1"/>
    </source>
</evidence>
<proteinExistence type="inferred from homology"/>
<evidence type="ECO:0008006" key="6">
    <source>
        <dbReference type="Google" id="ProtNLM"/>
    </source>
</evidence>
<dbReference type="SUPFAM" id="SSF55347">
    <property type="entry name" value="Glyceraldehyde-3-phosphate dehydrogenase-like, C-terminal domain"/>
    <property type="match status" value="1"/>
</dbReference>
<dbReference type="PANTHER" id="PTHR43708:SF4">
    <property type="entry name" value="OXIDOREDUCTASE YCEM-RELATED"/>
    <property type="match status" value="1"/>
</dbReference>